<feature type="region of interest" description="Disordered" evidence="1">
    <location>
        <begin position="347"/>
        <end position="434"/>
    </location>
</feature>
<dbReference type="AlphaFoldDB" id="A0A0D2H994"/>
<reference evidence="3 4" key="1">
    <citation type="submission" date="2015-01" db="EMBL/GenBank/DDBJ databases">
        <title>The Genome Sequence of Fonsecaea pedrosoi CBS 271.37.</title>
        <authorList>
            <consortium name="The Broad Institute Genomics Platform"/>
            <person name="Cuomo C."/>
            <person name="de Hoog S."/>
            <person name="Gorbushina A."/>
            <person name="Stielow B."/>
            <person name="Teixiera M."/>
            <person name="Abouelleil A."/>
            <person name="Chapman S.B."/>
            <person name="Priest M."/>
            <person name="Young S.K."/>
            <person name="Wortman J."/>
            <person name="Nusbaum C."/>
            <person name="Birren B."/>
        </authorList>
    </citation>
    <scope>NUCLEOTIDE SEQUENCE [LARGE SCALE GENOMIC DNA]</scope>
    <source>
        <strain evidence="3 4">CBS 271.37</strain>
    </source>
</reference>
<gene>
    <name evidence="3" type="ORF">Z517_04172</name>
</gene>
<feature type="compositionally biased region" description="Basic and acidic residues" evidence="1">
    <location>
        <begin position="198"/>
        <end position="208"/>
    </location>
</feature>
<feature type="compositionally biased region" description="Polar residues" evidence="1">
    <location>
        <begin position="677"/>
        <end position="693"/>
    </location>
</feature>
<organism evidence="3 4">
    <name type="scientific">Fonsecaea pedrosoi CBS 271.37</name>
    <dbReference type="NCBI Taxonomy" id="1442368"/>
    <lineage>
        <taxon>Eukaryota</taxon>
        <taxon>Fungi</taxon>
        <taxon>Dikarya</taxon>
        <taxon>Ascomycota</taxon>
        <taxon>Pezizomycotina</taxon>
        <taxon>Eurotiomycetes</taxon>
        <taxon>Chaetothyriomycetidae</taxon>
        <taxon>Chaetothyriales</taxon>
        <taxon>Herpotrichiellaceae</taxon>
        <taxon>Fonsecaea</taxon>
    </lineage>
</organism>
<dbReference type="RefSeq" id="XP_013284957.1">
    <property type="nucleotide sequence ID" value="XM_013429503.1"/>
</dbReference>
<feature type="transmembrane region" description="Helical" evidence="2">
    <location>
        <begin position="1099"/>
        <end position="1121"/>
    </location>
</feature>
<feature type="compositionally biased region" description="Polar residues" evidence="1">
    <location>
        <begin position="347"/>
        <end position="364"/>
    </location>
</feature>
<feature type="compositionally biased region" description="Basic and acidic residues" evidence="1">
    <location>
        <begin position="403"/>
        <end position="414"/>
    </location>
</feature>
<accession>A0A0D2H994</accession>
<dbReference type="HOGENOM" id="CLU_280342_0_0_1"/>
<feature type="region of interest" description="Disordered" evidence="1">
    <location>
        <begin position="169"/>
        <end position="280"/>
    </location>
</feature>
<dbReference type="OrthoDB" id="3946750at2759"/>
<feature type="region of interest" description="Disordered" evidence="1">
    <location>
        <begin position="672"/>
        <end position="715"/>
    </location>
</feature>
<protein>
    <submittedName>
        <fullName evidence="3">Uncharacterized protein</fullName>
    </submittedName>
</protein>
<feature type="compositionally biased region" description="Polar residues" evidence="1">
    <location>
        <begin position="705"/>
        <end position="715"/>
    </location>
</feature>
<keyword evidence="4" id="KW-1185">Reference proteome</keyword>
<evidence type="ECO:0000313" key="3">
    <source>
        <dbReference type="EMBL" id="KIW81149.1"/>
    </source>
</evidence>
<name>A0A0D2H994_9EURO</name>
<feature type="compositionally biased region" description="Basic and acidic residues" evidence="1">
    <location>
        <begin position="231"/>
        <end position="241"/>
    </location>
</feature>
<feature type="compositionally biased region" description="Basic and acidic residues" evidence="1">
    <location>
        <begin position="1068"/>
        <end position="1085"/>
    </location>
</feature>
<feature type="compositionally biased region" description="Basic and acidic residues" evidence="1">
    <location>
        <begin position="319"/>
        <end position="331"/>
    </location>
</feature>
<evidence type="ECO:0000256" key="1">
    <source>
        <dbReference type="SAM" id="MobiDB-lite"/>
    </source>
</evidence>
<keyword evidence="2" id="KW-1133">Transmembrane helix</keyword>
<feature type="region of interest" description="Disordered" evidence="1">
    <location>
        <begin position="982"/>
        <end position="1085"/>
    </location>
</feature>
<dbReference type="Proteomes" id="UP000053029">
    <property type="component" value="Unassembled WGS sequence"/>
</dbReference>
<dbReference type="VEuPathDB" id="FungiDB:Z517_04172"/>
<feature type="compositionally biased region" description="Polar residues" evidence="1">
    <location>
        <begin position="845"/>
        <end position="864"/>
    </location>
</feature>
<evidence type="ECO:0000313" key="4">
    <source>
        <dbReference type="Proteomes" id="UP000053029"/>
    </source>
</evidence>
<proteinExistence type="predicted"/>
<feature type="region of interest" description="Disordered" evidence="1">
    <location>
        <begin position="298"/>
        <end position="331"/>
    </location>
</feature>
<feature type="compositionally biased region" description="Pro residues" evidence="1">
    <location>
        <begin position="1023"/>
        <end position="1039"/>
    </location>
</feature>
<evidence type="ECO:0000256" key="2">
    <source>
        <dbReference type="SAM" id="Phobius"/>
    </source>
</evidence>
<sequence>MRVLRLRADVSRAPRVSAVQVRTLWWWGRQTGSPWSPTEDFEERARRHHKIMKSRYYKVLRRRALWESEDAYVRPLRHHRLWAHRYCDYKPLSSTGASSQGPKEPDNEQDNHAQTIYKDFDAFREAVDRAIARDPYRTLFGRRLQSPPSVNNSSWTSFSWFSDPKEIKKEHNIEEPSPAPSVATNAAAETRTSSFETEPDKQEVRKSTIDVGEEEYEYDPISMRKVPIKKRSAEPGRKEEPGPVQSSAVPEPERQPQRPKEDKASSDEHSKQPFLKSLFFQEHGVDIPVKTYKSHRVYGYGASDKNPSDDHPAPSTKTEGFHSSRKEELRDLMSRAKGNNIDTTALFTELSEQSQSETVTSDTTALKMPRESPEPDDTLPLFSGTTYEARARKEAETNASDWLSREGFRERNEDSANATNSHGSSVNEAISVTKNKLEPALERVNRKTALDQTGKSPRLQTALDRQISAAPQSTPFIEKQVGINDVPATLTSEKTEAGDSKRTARERLETDFEARQQDAANESIVSPKTPKLETPTKRLTKTLNNVWEHIREYPNGIVAKTMNSMTNLNENYKKYVRHDAVKGLTDKLVFKDESLQKTPSIYKSNIKPQNLATFTPSHTVLADESKALQRTADLREATENAKKDEELKKAQMSQLAADIQAVYESEYGPINAEHRQPAQSSPEARTVASASSTSERDVGKPHPLSTASVRPGITTNPVIDNHIGKFEPKFASLVDEAKQIRAELRDVEVKAQEVAGFRQASCQAEVQEQAEEVKPPLHKLSDVMQGAKEVRRELHEAQNTIRRIGSGRPATAWNAPQLSGSDFGKKRIDIKVQKGDDAVEAPTESVFQQNTNSDADTQTIAQPQQEEEPKTVPEPVHTPSGSPVWNDEQPPPIESMKIKKFDSPYLILTYDTAAERINFSPMNQPTTELPKSNNVIGILGRLKNAPEFLKHFQTMQRAGYSLYNGTDNMLIFQKKQAEHVTTSSMMQAAKEKTSTPGVDISSRRPDQEAATVLDELPTELDPVPGPAAPRAPVSRPPGNQPRVRRQENVFSGTIRPNALSSSSPPQAPDEKSAASDSVRGSRDTQDEGLLKRFMTRVKYMVLTLAALGFGAYSIGFVAEGLSAHNQQQRGIDNGDVQGPRKRIVLTGQRPGIFSTESSR</sequence>
<feature type="compositionally biased region" description="Basic and acidic residues" evidence="1">
    <location>
        <begin position="251"/>
        <end position="271"/>
    </location>
</feature>
<dbReference type="GeneID" id="25303662"/>
<keyword evidence="2" id="KW-0472">Membrane</keyword>
<feature type="region of interest" description="Disordered" evidence="1">
    <location>
        <begin position="835"/>
        <end position="889"/>
    </location>
</feature>
<dbReference type="EMBL" id="KN846971">
    <property type="protein sequence ID" value="KIW81149.1"/>
    <property type="molecule type" value="Genomic_DNA"/>
</dbReference>
<feature type="compositionally biased region" description="Polar residues" evidence="1">
    <location>
        <begin position="415"/>
        <end position="434"/>
    </location>
</feature>
<keyword evidence="2" id="KW-0812">Transmembrane</keyword>